<dbReference type="Proteomes" id="UP001519343">
    <property type="component" value="Unassembled WGS sequence"/>
</dbReference>
<sequence length="194" mass="22218">MKKKISLWLLAFCIAFVCYSGLSIWSYGSENQRARTDAAIVLGAAVWGNQPSPVFQERINHGIRLYTNGYVQKLIFTGGKGEANEFAESEVARLYALEHGVRDEDILIETESRITEENLKYAYKLAIEKGLQTFTIVSDPLHMKRAMTMAADFGMEAYSSPTQSTVYRSWQAKLPFFFRELFYYLLYLVSSPFR</sequence>
<comment type="caution">
    <text evidence="2">The sequence shown here is derived from an EMBL/GenBank/DDBJ whole genome shotgun (WGS) entry which is preliminary data.</text>
</comment>
<dbReference type="PANTHER" id="PTHR30336">
    <property type="entry name" value="INNER MEMBRANE PROTEIN, PROBABLE PERMEASE"/>
    <property type="match status" value="1"/>
</dbReference>
<dbReference type="RefSeq" id="WP_209812233.1">
    <property type="nucleotide sequence ID" value="NZ_JAGGKT010000018.1"/>
</dbReference>
<evidence type="ECO:0000259" key="1">
    <source>
        <dbReference type="Pfam" id="PF02698"/>
    </source>
</evidence>
<evidence type="ECO:0000313" key="2">
    <source>
        <dbReference type="EMBL" id="MBP1934226.1"/>
    </source>
</evidence>
<organism evidence="2 3">
    <name type="scientific">Ammoniphilus resinae</name>
    <dbReference type="NCBI Taxonomy" id="861532"/>
    <lineage>
        <taxon>Bacteria</taxon>
        <taxon>Bacillati</taxon>
        <taxon>Bacillota</taxon>
        <taxon>Bacilli</taxon>
        <taxon>Bacillales</taxon>
        <taxon>Paenibacillaceae</taxon>
        <taxon>Aneurinibacillus group</taxon>
        <taxon>Ammoniphilus</taxon>
    </lineage>
</organism>
<name>A0ABS4GVF1_9BACL</name>
<dbReference type="InterPro" id="IPR003848">
    <property type="entry name" value="DUF218"/>
</dbReference>
<evidence type="ECO:0000313" key="3">
    <source>
        <dbReference type="Proteomes" id="UP001519343"/>
    </source>
</evidence>
<dbReference type="CDD" id="cd06259">
    <property type="entry name" value="YdcF-like"/>
    <property type="match status" value="1"/>
</dbReference>
<protein>
    <submittedName>
        <fullName evidence="2">Uncharacterized SAM-binding protein YcdF (DUF218 family)</fullName>
    </submittedName>
</protein>
<keyword evidence="3" id="KW-1185">Reference proteome</keyword>
<reference evidence="2 3" key="1">
    <citation type="submission" date="2021-03" db="EMBL/GenBank/DDBJ databases">
        <title>Genomic Encyclopedia of Type Strains, Phase IV (KMG-IV): sequencing the most valuable type-strain genomes for metagenomic binning, comparative biology and taxonomic classification.</title>
        <authorList>
            <person name="Goeker M."/>
        </authorList>
    </citation>
    <scope>NUCLEOTIDE SEQUENCE [LARGE SCALE GENOMIC DNA]</scope>
    <source>
        <strain evidence="2 3">DSM 24738</strain>
    </source>
</reference>
<accession>A0ABS4GVF1</accession>
<dbReference type="Gene3D" id="3.40.50.620">
    <property type="entry name" value="HUPs"/>
    <property type="match status" value="1"/>
</dbReference>
<gene>
    <name evidence="2" type="ORF">J2Z37_004245</name>
</gene>
<dbReference type="InterPro" id="IPR014729">
    <property type="entry name" value="Rossmann-like_a/b/a_fold"/>
</dbReference>
<feature type="domain" description="DUF218" evidence="1">
    <location>
        <begin position="37"/>
        <end position="170"/>
    </location>
</feature>
<dbReference type="EMBL" id="JAGGKT010000018">
    <property type="protein sequence ID" value="MBP1934226.1"/>
    <property type="molecule type" value="Genomic_DNA"/>
</dbReference>
<dbReference type="InterPro" id="IPR051599">
    <property type="entry name" value="Cell_Envelope_Assoc"/>
</dbReference>
<dbReference type="Pfam" id="PF02698">
    <property type="entry name" value="DUF218"/>
    <property type="match status" value="1"/>
</dbReference>
<dbReference type="PANTHER" id="PTHR30336:SF20">
    <property type="entry name" value="DUF218 DOMAIN-CONTAINING PROTEIN"/>
    <property type="match status" value="1"/>
</dbReference>
<proteinExistence type="predicted"/>